<keyword evidence="2" id="KW-1185">Reference proteome</keyword>
<gene>
    <name evidence="1" type="ORF">NCTC503_01250</name>
</gene>
<evidence type="ECO:0000313" key="1">
    <source>
        <dbReference type="EMBL" id="VTQ88498.1"/>
    </source>
</evidence>
<protein>
    <submittedName>
        <fullName evidence="1">Uncharacterized protein</fullName>
    </submittedName>
</protein>
<dbReference type="RefSeq" id="WP_171011991.1">
    <property type="nucleotide sequence ID" value="NZ_CBCRUQ010000020.1"/>
</dbReference>
<dbReference type="EMBL" id="LR590481">
    <property type="protein sequence ID" value="VTQ88498.1"/>
    <property type="molecule type" value="Genomic_DNA"/>
</dbReference>
<proteinExistence type="predicted"/>
<name>A0A4U9RC14_HATHI</name>
<sequence length="51" mass="5946">MFKVYCMKCKKEVSEDTNRCECGNRSFVYGNNFYLEGEKVICNCGCYAYGF</sequence>
<organism evidence="1 2">
    <name type="scientific">Hathewaya histolytica</name>
    <name type="common">Clostridium histolyticum</name>
    <dbReference type="NCBI Taxonomy" id="1498"/>
    <lineage>
        <taxon>Bacteria</taxon>
        <taxon>Bacillati</taxon>
        <taxon>Bacillota</taxon>
        <taxon>Clostridia</taxon>
        <taxon>Eubacteriales</taxon>
        <taxon>Clostridiaceae</taxon>
        <taxon>Hathewaya</taxon>
    </lineage>
</organism>
<accession>A0A4U9RC14</accession>
<reference evidence="1 2" key="1">
    <citation type="submission" date="2019-05" db="EMBL/GenBank/DDBJ databases">
        <authorList>
            <consortium name="Pathogen Informatics"/>
        </authorList>
    </citation>
    <scope>NUCLEOTIDE SEQUENCE [LARGE SCALE GENOMIC DNA]</scope>
    <source>
        <strain evidence="1 2">NCTC503</strain>
    </source>
</reference>
<dbReference type="Proteomes" id="UP000308489">
    <property type="component" value="Chromosome 1"/>
</dbReference>
<dbReference type="KEGG" id="hhw:NCTC503_01250"/>
<dbReference type="AlphaFoldDB" id="A0A4U9RC14"/>
<evidence type="ECO:0000313" key="2">
    <source>
        <dbReference type="Proteomes" id="UP000308489"/>
    </source>
</evidence>